<reference evidence="2" key="1">
    <citation type="submission" date="2023-05" db="EMBL/GenBank/DDBJ databases">
        <authorList>
            <person name="Huff M."/>
        </authorList>
    </citation>
    <scope>NUCLEOTIDE SEQUENCE</scope>
</reference>
<dbReference type="GO" id="GO:0009507">
    <property type="term" value="C:chloroplast"/>
    <property type="evidence" value="ECO:0007669"/>
    <property type="project" value="TreeGrafter"/>
</dbReference>
<protein>
    <submittedName>
        <fullName evidence="2">Uncharacterized protein</fullName>
    </submittedName>
</protein>
<proteinExistence type="predicted"/>
<dbReference type="AlphaFoldDB" id="A0AAD1Z6J4"/>
<gene>
    <name evidence="2" type="ORF">FPE_LOCUS11115</name>
</gene>
<dbReference type="Proteomes" id="UP000834106">
    <property type="component" value="Chromosome 6"/>
</dbReference>
<dbReference type="PANTHER" id="PTHR33918:SF4">
    <property type="entry name" value="ABC-2 TYPE TRANSPORTER DOMAIN-CONTAINING PROTEIN"/>
    <property type="match status" value="1"/>
</dbReference>
<dbReference type="PANTHER" id="PTHR33918">
    <property type="entry name" value="OS01G0704200 PROTEIN"/>
    <property type="match status" value="1"/>
</dbReference>
<feature type="region of interest" description="Disordered" evidence="1">
    <location>
        <begin position="153"/>
        <end position="181"/>
    </location>
</feature>
<dbReference type="EMBL" id="OU503041">
    <property type="protein sequence ID" value="CAI9763685.1"/>
    <property type="molecule type" value="Genomic_DNA"/>
</dbReference>
<organism evidence="2 3">
    <name type="scientific">Fraxinus pennsylvanica</name>
    <dbReference type="NCBI Taxonomy" id="56036"/>
    <lineage>
        <taxon>Eukaryota</taxon>
        <taxon>Viridiplantae</taxon>
        <taxon>Streptophyta</taxon>
        <taxon>Embryophyta</taxon>
        <taxon>Tracheophyta</taxon>
        <taxon>Spermatophyta</taxon>
        <taxon>Magnoliopsida</taxon>
        <taxon>eudicotyledons</taxon>
        <taxon>Gunneridae</taxon>
        <taxon>Pentapetalae</taxon>
        <taxon>asterids</taxon>
        <taxon>lamiids</taxon>
        <taxon>Lamiales</taxon>
        <taxon>Oleaceae</taxon>
        <taxon>Oleeae</taxon>
        <taxon>Fraxinus</taxon>
    </lineage>
</organism>
<evidence type="ECO:0000256" key="1">
    <source>
        <dbReference type="SAM" id="MobiDB-lite"/>
    </source>
</evidence>
<accession>A0AAD1Z6J4</accession>
<name>A0AAD1Z6J4_9LAMI</name>
<sequence>MVLISRRLSWKLDLCADATKNSEPFRGKSGSVSFGNITHHSVEESQLVSAPFKENSGSLLWVLAPVALISSLVVPQFFVVNAVEDFLKNEVLAVQNQQNSVIPKSMITYFQFSPQSNGSEHTSNSVDTLLLKATYAEHHTPLNWSDSQFEHISNERDENGSNEDINNQAISQGAESELELP</sequence>
<feature type="compositionally biased region" description="Polar residues" evidence="1">
    <location>
        <begin position="162"/>
        <end position="174"/>
    </location>
</feature>
<keyword evidence="3" id="KW-1185">Reference proteome</keyword>
<evidence type="ECO:0000313" key="3">
    <source>
        <dbReference type="Proteomes" id="UP000834106"/>
    </source>
</evidence>
<evidence type="ECO:0000313" key="2">
    <source>
        <dbReference type="EMBL" id="CAI9763685.1"/>
    </source>
</evidence>